<dbReference type="HOGENOM" id="CLU_421032_0_0_1"/>
<organism evidence="2 3">
    <name type="scientific">Uncinula necator</name>
    <name type="common">Grape powdery mildew</name>
    <dbReference type="NCBI Taxonomy" id="52586"/>
    <lineage>
        <taxon>Eukaryota</taxon>
        <taxon>Fungi</taxon>
        <taxon>Dikarya</taxon>
        <taxon>Ascomycota</taxon>
        <taxon>Pezizomycotina</taxon>
        <taxon>Leotiomycetes</taxon>
        <taxon>Erysiphales</taxon>
        <taxon>Erysiphaceae</taxon>
        <taxon>Erysiphe</taxon>
    </lineage>
</organism>
<gene>
    <name evidence="2" type="ORF">EV44_g6391</name>
</gene>
<proteinExistence type="predicted"/>
<feature type="region of interest" description="Disordered" evidence="1">
    <location>
        <begin position="189"/>
        <end position="211"/>
    </location>
</feature>
<dbReference type="EMBL" id="JNVN01001287">
    <property type="protein sequence ID" value="KHJ33699.1"/>
    <property type="molecule type" value="Genomic_DNA"/>
</dbReference>
<comment type="caution">
    <text evidence="2">The sequence shown here is derived from an EMBL/GenBank/DDBJ whole genome shotgun (WGS) entry which is preliminary data.</text>
</comment>
<evidence type="ECO:0000256" key="1">
    <source>
        <dbReference type="SAM" id="MobiDB-lite"/>
    </source>
</evidence>
<dbReference type="AlphaFoldDB" id="A0A0B1PAK9"/>
<name>A0A0B1PAK9_UNCNE</name>
<evidence type="ECO:0000313" key="2">
    <source>
        <dbReference type="EMBL" id="KHJ33699.1"/>
    </source>
</evidence>
<dbReference type="Proteomes" id="UP000030854">
    <property type="component" value="Unassembled WGS sequence"/>
</dbReference>
<feature type="compositionally biased region" description="Polar residues" evidence="1">
    <location>
        <begin position="198"/>
        <end position="210"/>
    </location>
</feature>
<protein>
    <submittedName>
        <fullName evidence="2">Uncharacterized protein</fullName>
    </submittedName>
</protein>
<evidence type="ECO:0000313" key="3">
    <source>
        <dbReference type="Proteomes" id="UP000030854"/>
    </source>
</evidence>
<reference evidence="2 3" key="1">
    <citation type="journal article" date="2014" name="BMC Genomics">
        <title>Adaptive genomic structural variation in the grape powdery mildew pathogen, Erysiphe necator.</title>
        <authorList>
            <person name="Jones L."/>
            <person name="Riaz S."/>
            <person name="Morales-Cruz A."/>
            <person name="Amrine K.C."/>
            <person name="McGuire B."/>
            <person name="Gubler W.D."/>
            <person name="Walker M.A."/>
            <person name="Cantu D."/>
        </authorList>
    </citation>
    <scope>NUCLEOTIDE SEQUENCE [LARGE SCALE GENOMIC DNA]</scope>
    <source>
        <strain evidence="3">c</strain>
    </source>
</reference>
<keyword evidence="3" id="KW-1185">Reference proteome</keyword>
<sequence>MSLQTSLKAIPINRDTENQSKFINGKEILEISVCQDSEVLSEGTKSHTSKLLASHPVKISFYNPQDSLISPVKEAHIEEKTSLEELASTLQDLLESITTGLCEPYQIKSVHLRILNQESYRNFSWPTPETKDGNDIQEYSEKLIWDQLEKMEADWIKFRSKILTDDKNPKKIRYPILVVQTIRSYEDTRSLPNPADNELTSTQKLTISSNSEKEDVEKSVIGSVSEIPFFTKRHNTETNFKDDENIGKPIIENENEIEEGFEIRNKDLMPKNLVEKASTQLEMQNREIVENGDPKIQETLPSQLKSQMDSPDPSMEEQNKSSISNIVPIENLQTIGDLEKRKINAQIIPSESAFTCLPDCHEIDNKLSSQDKGLKTTTNSFKDFKAGYLSPKLTRDLEKYRRFHESAVSYANEDEEVFFPLTPDSTPKLYNVSENQQTLGDKHQITQLDLDKIVKDAISRKMNKKRISNLELQVSPILNLSEDMIYDQQYLLGQGFTQDMSISQEQSELQQLELMYAYNMYEQGDKTHNQISPGYYLSPISKNYAGMPSMIPEQNLLSDYGVDELNYMGHNLPYISGGIVDYPNNDYNPNNLYSSPYSTPNMLGSSGAYYMNNSYHFDSGYPHINSKYVLKNRMNIPSPRMWNKAHSRGVS</sequence>
<accession>A0A0B1PAK9</accession>